<evidence type="ECO:0000313" key="2">
    <source>
        <dbReference type="Proteomes" id="UP000221999"/>
    </source>
</evidence>
<reference evidence="1 2" key="1">
    <citation type="submission" date="2017-07" db="EMBL/GenBank/DDBJ databases">
        <title>Complete Genome Sequence of the Klebsiella phage YMC16/01/N133_KPN_BP.</title>
        <authorList>
            <person name="Jeon J."/>
            <person name="Yong D."/>
            <person name="Lee K."/>
        </authorList>
    </citation>
    <scope>NUCLEOTIDE SEQUENCE [LARGE SCALE GENOMIC DNA]</scope>
</reference>
<organism evidence="1 2">
    <name type="scientific">Klebsiella phage YMC16/01/N133_KPN_BP</name>
    <dbReference type="NCBI Taxonomy" id="2026102"/>
    <lineage>
        <taxon>Viruses</taxon>
        <taxon>Duplodnaviria</taxon>
        <taxon>Heunggongvirae</taxon>
        <taxon>Uroviricota</taxon>
        <taxon>Caudoviricetes</taxon>
        <taxon>Casjensviridae</taxon>
        <taxon>Seodaemunguvirus</taxon>
        <taxon>Seodaemunguvirus YMC16-01N133</taxon>
    </lineage>
</organism>
<proteinExistence type="predicted"/>
<name>A0A248XDA1_9CAUD</name>
<dbReference type="EMBL" id="MF476925">
    <property type="protein sequence ID" value="ASW27687.1"/>
    <property type="molecule type" value="Genomic_DNA"/>
</dbReference>
<gene>
    <name evidence="1" type="ORF">KPNN133_068</name>
</gene>
<sequence>MESIHPNTAKFRSLVKEYGLTLQQVATITRRSYQRAKDWHSGKYHTVPDSMLELIELKLKDLRDRELI</sequence>
<dbReference type="Proteomes" id="UP000221999">
    <property type="component" value="Segment"/>
</dbReference>
<evidence type="ECO:0000313" key="1">
    <source>
        <dbReference type="EMBL" id="ASW27687.1"/>
    </source>
</evidence>
<accession>A0A248XDA1</accession>
<keyword evidence="2" id="KW-1185">Reference proteome</keyword>
<protein>
    <submittedName>
        <fullName evidence="1">Uncharacterized protein</fullName>
    </submittedName>
</protein>